<dbReference type="InterPro" id="IPR025714">
    <property type="entry name" value="Methyltranfer_dom"/>
</dbReference>
<dbReference type="EC" id="2.1.1.137" evidence="4"/>
<evidence type="ECO:0000256" key="2">
    <source>
        <dbReference type="ARBA" id="ARBA00022691"/>
    </source>
</evidence>
<reference evidence="10" key="1">
    <citation type="journal article" date="2015" name="Nature">
        <title>Complex archaea that bridge the gap between prokaryotes and eukaryotes.</title>
        <authorList>
            <person name="Spang A."/>
            <person name="Saw J.H."/>
            <person name="Jorgensen S.L."/>
            <person name="Zaremba-Niedzwiedzka K."/>
            <person name="Martijn J."/>
            <person name="Lind A.E."/>
            <person name="van Eijk R."/>
            <person name="Schleper C."/>
            <person name="Guy L."/>
            <person name="Ettema T.J."/>
        </authorList>
    </citation>
    <scope>NUCLEOTIDE SEQUENCE</scope>
</reference>
<keyword evidence="2" id="KW-0949">S-adenosyl-L-methionine</keyword>
<dbReference type="Gene3D" id="3.40.5.100">
    <property type="match status" value="1"/>
</dbReference>
<protein>
    <recommendedName>
        <fullName evidence="5">Arsenite methyltransferase</fullName>
        <ecNumber evidence="4">2.1.1.137</ecNumber>
    </recommendedName>
</protein>
<comment type="catalytic activity">
    <reaction evidence="7">
        <text>arsenic triglutathione + 2 [thioredoxin]-dithiol + 2 S-adenosyl-L-methionine + H2O = dimethylarsinous acid + 2 [thioredoxin]-disulfide + 3 glutathione + 2 S-adenosyl-L-homocysteine + 2 H(+)</text>
        <dbReference type="Rhea" id="RHEA:69464"/>
        <dbReference type="Rhea" id="RHEA-COMP:10698"/>
        <dbReference type="Rhea" id="RHEA-COMP:10700"/>
        <dbReference type="ChEBI" id="CHEBI:15377"/>
        <dbReference type="ChEBI" id="CHEBI:15378"/>
        <dbReference type="ChEBI" id="CHEBI:23808"/>
        <dbReference type="ChEBI" id="CHEBI:29950"/>
        <dbReference type="ChEBI" id="CHEBI:50058"/>
        <dbReference type="ChEBI" id="CHEBI:57856"/>
        <dbReference type="ChEBI" id="CHEBI:57925"/>
        <dbReference type="ChEBI" id="CHEBI:59789"/>
        <dbReference type="ChEBI" id="CHEBI:183640"/>
        <dbReference type="EC" id="2.1.1.137"/>
    </reaction>
</comment>
<keyword evidence="1" id="KW-0808">Transferase</keyword>
<dbReference type="InterPro" id="IPR026669">
    <property type="entry name" value="Arsenite_MeTrfase-like"/>
</dbReference>
<accession>A0A0F9DDW8</accession>
<evidence type="ECO:0000256" key="5">
    <source>
        <dbReference type="ARBA" id="ARBA00034545"/>
    </source>
</evidence>
<gene>
    <name evidence="10" type="ORF">LCGC14_2290650</name>
</gene>
<evidence type="ECO:0000313" key="10">
    <source>
        <dbReference type="EMBL" id="KKL51921.1"/>
    </source>
</evidence>
<dbReference type="EMBL" id="LAZR01032077">
    <property type="protein sequence ID" value="KKL51921.1"/>
    <property type="molecule type" value="Genomic_DNA"/>
</dbReference>
<proteinExistence type="inferred from homology"/>
<comment type="similarity">
    <text evidence="3">Belongs to the methyltransferase superfamily. Arsenite methyltransferase family.</text>
</comment>
<feature type="domain" description="Methyltransferase" evidence="9">
    <location>
        <begin position="55"/>
        <end position="207"/>
    </location>
</feature>
<evidence type="ECO:0000256" key="8">
    <source>
        <dbReference type="ARBA" id="ARBA00048428"/>
    </source>
</evidence>
<evidence type="ECO:0000256" key="3">
    <source>
        <dbReference type="ARBA" id="ARBA00034487"/>
    </source>
</evidence>
<dbReference type="Gene3D" id="3.40.50.150">
    <property type="entry name" value="Vaccinia Virus protein VP39"/>
    <property type="match status" value="1"/>
</dbReference>
<comment type="caution">
    <text evidence="10">The sequence shown here is derived from an EMBL/GenBank/DDBJ whole genome shotgun (WGS) entry which is preliminary data.</text>
</comment>
<dbReference type="PANTHER" id="PTHR43675:SF8">
    <property type="entry name" value="ARSENITE METHYLTRANSFERASE"/>
    <property type="match status" value="1"/>
</dbReference>
<evidence type="ECO:0000259" key="9">
    <source>
        <dbReference type="Pfam" id="PF13847"/>
    </source>
</evidence>
<evidence type="ECO:0000256" key="4">
    <source>
        <dbReference type="ARBA" id="ARBA00034521"/>
    </source>
</evidence>
<organism evidence="10">
    <name type="scientific">marine sediment metagenome</name>
    <dbReference type="NCBI Taxonomy" id="412755"/>
    <lineage>
        <taxon>unclassified sequences</taxon>
        <taxon>metagenomes</taxon>
        <taxon>ecological metagenomes</taxon>
    </lineage>
</organism>
<evidence type="ECO:0000256" key="1">
    <source>
        <dbReference type="ARBA" id="ARBA00022679"/>
    </source>
</evidence>
<dbReference type="AlphaFoldDB" id="A0A0F9DDW8"/>
<comment type="catalytic activity">
    <reaction evidence="8">
        <text>arsenic triglutathione + 3 [thioredoxin]-dithiol + 3 S-adenosyl-L-methionine = trimethylarsine + 3 [thioredoxin]-disulfide + 3 glutathione + 3 S-adenosyl-L-homocysteine + 3 H(+)</text>
        <dbReference type="Rhea" id="RHEA:69432"/>
        <dbReference type="Rhea" id="RHEA-COMP:10698"/>
        <dbReference type="Rhea" id="RHEA-COMP:10700"/>
        <dbReference type="ChEBI" id="CHEBI:15378"/>
        <dbReference type="ChEBI" id="CHEBI:27130"/>
        <dbReference type="ChEBI" id="CHEBI:29950"/>
        <dbReference type="ChEBI" id="CHEBI:50058"/>
        <dbReference type="ChEBI" id="CHEBI:57856"/>
        <dbReference type="ChEBI" id="CHEBI:57925"/>
        <dbReference type="ChEBI" id="CHEBI:59789"/>
        <dbReference type="ChEBI" id="CHEBI:183640"/>
        <dbReference type="EC" id="2.1.1.137"/>
    </reaction>
</comment>
<dbReference type="SUPFAM" id="SSF53335">
    <property type="entry name" value="S-adenosyl-L-methionine-dependent methyltransferases"/>
    <property type="match status" value="1"/>
</dbReference>
<feature type="non-terminal residue" evidence="10">
    <location>
        <position position="1"/>
    </location>
</feature>
<evidence type="ECO:0000256" key="7">
    <source>
        <dbReference type="ARBA" id="ARBA00047943"/>
    </source>
</evidence>
<dbReference type="GO" id="GO:0030791">
    <property type="term" value="F:arsenite methyltransferase activity"/>
    <property type="evidence" value="ECO:0007669"/>
    <property type="project" value="UniProtKB-EC"/>
</dbReference>
<comment type="catalytic activity">
    <reaction evidence="6">
        <text>arsenic triglutathione + [thioredoxin]-dithiol + S-adenosyl-L-methionine + 2 H2O = methylarsonous acid + [thioredoxin]-disulfide + 3 glutathione + S-adenosyl-L-homocysteine + H(+)</text>
        <dbReference type="Rhea" id="RHEA:69460"/>
        <dbReference type="Rhea" id="RHEA-COMP:10698"/>
        <dbReference type="Rhea" id="RHEA-COMP:10700"/>
        <dbReference type="ChEBI" id="CHEBI:15377"/>
        <dbReference type="ChEBI" id="CHEBI:15378"/>
        <dbReference type="ChEBI" id="CHEBI:17826"/>
        <dbReference type="ChEBI" id="CHEBI:29950"/>
        <dbReference type="ChEBI" id="CHEBI:50058"/>
        <dbReference type="ChEBI" id="CHEBI:57856"/>
        <dbReference type="ChEBI" id="CHEBI:57925"/>
        <dbReference type="ChEBI" id="CHEBI:59789"/>
        <dbReference type="ChEBI" id="CHEBI:183640"/>
        <dbReference type="EC" id="2.1.1.137"/>
    </reaction>
</comment>
<sequence length="339" mass="38283">EYYGKILQDKNDLKTNACSSNDSFPSYQKEILDKIDDEIKNKFYGCGSPIPLDLKGLTVLDLGCGTGRDVFLVSGLVGENGKVIGVDITNQQLNVAKSKIDIQMKRFRYKKLNVEFKEGYIENLKELGIPDNYIDVVISNCVINLSPDEEKVFKEIFRVLKPNGQLYFSDIFTGRRIPEHLKQDPVLLGECLGGALYIEDFRRILHKIGYPDYRVIRKSRVTLNSSEIEAKVGMIDFYSMTVSVFKLSSMEDICEDYGQTAMYLGTIPVSPHMFELDDHHKFIARKPMLVCGNTASMLQDTRFAKHFKVTGNRSIHYGPFDCKPSNNDENSSSQGGGCC</sequence>
<dbReference type="Pfam" id="PF13847">
    <property type="entry name" value="Methyltransf_31"/>
    <property type="match status" value="1"/>
</dbReference>
<name>A0A0F9DDW8_9ZZZZ</name>
<evidence type="ECO:0000256" key="6">
    <source>
        <dbReference type="ARBA" id="ARBA00047941"/>
    </source>
</evidence>
<dbReference type="PANTHER" id="PTHR43675">
    <property type="entry name" value="ARSENITE METHYLTRANSFERASE"/>
    <property type="match status" value="1"/>
</dbReference>
<dbReference type="InterPro" id="IPR029063">
    <property type="entry name" value="SAM-dependent_MTases_sf"/>
</dbReference>
<dbReference type="CDD" id="cd02440">
    <property type="entry name" value="AdoMet_MTases"/>
    <property type="match status" value="1"/>
</dbReference>